<dbReference type="AlphaFoldDB" id="W2CIQ8"/>
<dbReference type="Proteomes" id="UP000034982">
    <property type="component" value="Unassembled WGS sequence"/>
</dbReference>
<comment type="caution">
    <text evidence="1">The sequence shown here is derived from an EMBL/GenBank/DDBJ whole genome shotgun (WGS) entry which is preliminary data.</text>
</comment>
<dbReference type="EMBL" id="AYYE01001120">
    <property type="protein sequence ID" value="ETK06923.1"/>
    <property type="molecule type" value="Genomic_DNA"/>
</dbReference>
<dbReference type="Pfam" id="PF10387">
    <property type="entry name" value="DUF2442"/>
    <property type="match status" value="1"/>
</dbReference>
<evidence type="ECO:0000313" key="1">
    <source>
        <dbReference type="EMBL" id="ETK06923.1"/>
    </source>
</evidence>
<protein>
    <recommendedName>
        <fullName evidence="3">DUF2442 domain-containing protein</fullName>
    </recommendedName>
</protein>
<evidence type="ECO:0008006" key="3">
    <source>
        <dbReference type="Google" id="ProtNLM"/>
    </source>
</evidence>
<dbReference type="PATRIC" id="fig|1411022.3.peg.1103"/>
<dbReference type="Gene3D" id="3.30.2020.40">
    <property type="entry name" value="Uncharacterised protein PF10387, DUF2442"/>
    <property type="match status" value="1"/>
</dbReference>
<accession>W2CIQ8</accession>
<name>W2CIQ8_9BACT</name>
<dbReference type="InterPro" id="IPR018841">
    <property type="entry name" value="DUF2442"/>
</dbReference>
<evidence type="ECO:0000313" key="2">
    <source>
        <dbReference type="Proteomes" id="UP000034982"/>
    </source>
</evidence>
<sequence length="148" mass="17120">MYAHTIRQTTINKMDMLHIEKIWLTDDAIWIRTADGREAAERFVDYPRLARATADERARYLADGAGIHWPELDEDLCYEGFFTPKTHSPLYDFFMAHPELDASAVARRMKMPQSLLAQYLSGARQLSEQGFEEIVRTVRSIGRELVEV</sequence>
<organism evidence="1 2">
    <name type="scientific">Tannerella sp. oral taxon BU063 isolate Cell 1/3</name>
    <dbReference type="NCBI Taxonomy" id="1411022"/>
    <lineage>
        <taxon>Bacteria</taxon>
        <taxon>Pseudomonadati</taxon>
        <taxon>Bacteroidota</taxon>
        <taxon>Bacteroidia</taxon>
        <taxon>Bacteroidales</taxon>
        <taxon>Tannerellaceae</taxon>
        <taxon>Tannerella</taxon>
    </lineage>
</organism>
<gene>
    <name evidence="1" type="ORF">T230_09920</name>
</gene>
<reference evidence="1 2" key="1">
    <citation type="submission" date="2013-11" db="EMBL/GenBank/DDBJ databases">
        <title>Single cell genomics of uncultured Tannerella BU063 (oral taxon 286).</title>
        <authorList>
            <person name="Beall C.J."/>
            <person name="Campbell A.G."/>
            <person name="Griffen A.L."/>
            <person name="Podar M."/>
            <person name="Leys E.J."/>
        </authorList>
    </citation>
    <scope>NUCLEOTIDE SEQUENCE [LARGE SCALE GENOMIC DNA]</scope>
    <source>
        <strain evidence="1">Cell 1/3</strain>
    </source>
</reference>
<proteinExistence type="predicted"/>